<keyword evidence="12" id="KW-1185">Reference proteome</keyword>
<feature type="transmembrane region" description="Helical" evidence="9">
    <location>
        <begin position="81"/>
        <end position="102"/>
    </location>
</feature>
<dbReference type="InterPro" id="IPR037185">
    <property type="entry name" value="EmrE-like"/>
</dbReference>
<evidence type="ECO:0000256" key="2">
    <source>
        <dbReference type="ARBA" id="ARBA00007362"/>
    </source>
</evidence>
<dbReference type="NCBIfam" id="TIGR00688">
    <property type="entry name" value="rarD"/>
    <property type="match status" value="1"/>
</dbReference>
<keyword evidence="4" id="KW-1003">Cell membrane</keyword>
<reference evidence="11 12" key="1">
    <citation type="submission" date="2017-07" db="EMBL/GenBank/DDBJ databases">
        <title>Draft Genome Sequences of Select Purple Nonsulfur Bacteria.</title>
        <authorList>
            <person name="Lasarre B."/>
            <person name="Mckinlay J.B."/>
        </authorList>
    </citation>
    <scope>NUCLEOTIDE SEQUENCE [LARGE SCALE GENOMIC DNA]</scope>
    <source>
        <strain evidence="11 12">DSM 11290</strain>
    </source>
</reference>
<dbReference type="EMBL" id="NPEV01000003">
    <property type="protein sequence ID" value="RAI29559.1"/>
    <property type="molecule type" value="Genomic_DNA"/>
</dbReference>
<feature type="transmembrane region" description="Helical" evidence="9">
    <location>
        <begin position="170"/>
        <end position="186"/>
    </location>
</feature>
<dbReference type="GO" id="GO:0005886">
    <property type="term" value="C:plasma membrane"/>
    <property type="evidence" value="ECO:0007669"/>
    <property type="project" value="UniProtKB-SubCell"/>
</dbReference>
<evidence type="ECO:0000256" key="9">
    <source>
        <dbReference type="SAM" id="Phobius"/>
    </source>
</evidence>
<accession>A0A327JSS9</accession>
<feature type="transmembrane region" description="Helical" evidence="9">
    <location>
        <begin position="254"/>
        <end position="273"/>
    </location>
</feature>
<feature type="transmembrane region" description="Helical" evidence="9">
    <location>
        <begin position="311"/>
        <end position="329"/>
    </location>
</feature>
<evidence type="ECO:0000313" key="12">
    <source>
        <dbReference type="Proteomes" id="UP000249299"/>
    </source>
</evidence>
<evidence type="ECO:0000256" key="6">
    <source>
        <dbReference type="ARBA" id="ARBA00022989"/>
    </source>
</evidence>
<dbReference type="InterPro" id="IPR004626">
    <property type="entry name" value="RarD"/>
</dbReference>
<evidence type="ECO:0000313" key="11">
    <source>
        <dbReference type="EMBL" id="RAI29559.1"/>
    </source>
</evidence>
<evidence type="ECO:0000256" key="5">
    <source>
        <dbReference type="ARBA" id="ARBA00022692"/>
    </source>
</evidence>
<feature type="transmembrane region" description="Helical" evidence="9">
    <location>
        <begin position="142"/>
        <end position="163"/>
    </location>
</feature>
<dbReference type="PANTHER" id="PTHR32322">
    <property type="entry name" value="INNER MEMBRANE TRANSPORTER"/>
    <property type="match status" value="1"/>
</dbReference>
<gene>
    <name evidence="11" type="primary">rarD</name>
    <name evidence="11" type="ORF">CH339_02620</name>
</gene>
<feature type="transmembrane region" description="Helical" evidence="9">
    <location>
        <begin position="192"/>
        <end position="209"/>
    </location>
</feature>
<dbReference type="InterPro" id="IPR050638">
    <property type="entry name" value="AA-Vitamin_Transporters"/>
</dbReference>
<dbReference type="OrthoDB" id="369870at2"/>
<comment type="subcellular location">
    <subcellularLocation>
        <location evidence="1">Cell membrane</location>
        <topology evidence="1">Multi-pass membrane protein</topology>
    </subcellularLocation>
</comment>
<feature type="transmembrane region" description="Helical" evidence="9">
    <location>
        <begin position="114"/>
        <end position="136"/>
    </location>
</feature>
<dbReference type="Proteomes" id="UP000249299">
    <property type="component" value="Unassembled WGS sequence"/>
</dbReference>
<protein>
    <submittedName>
        <fullName evidence="11">Protein RarD</fullName>
    </submittedName>
</protein>
<keyword evidence="5 9" id="KW-0812">Transmembrane</keyword>
<evidence type="ECO:0000256" key="3">
    <source>
        <dbReference type="ARBA" id="ARBA00022448"/>
    </source>
</evidence>
<sequence>MPRSRRWSIPSSTCSSRRPGARSVRSPPRPDPVAVGTAGAPSSEADSIRAGFISGVTAYVLWGFSVIFYKWLAHVPASEVIAHRIVWTVFFVGLFLVAFGRLNEVLLALRDRRVLLRLLLSASIIGINWLVFVWAIAQNQVLAVSFGYFINPLVSVMIGFLLLGERLSTGQRVAIGLAVVAIVIQATTLHGFPWISLFLACSFAAYGYVRKLTPVGASPGLFIETSLILPLGIAYVVWLEATGTGHFTDSPVDVALLLGTGIVTSLPLILFAFAARRLTLTVVGLLQYLAPSIQFALAVLVYGEPLSAERFASFALIWVALAVFSIASLRKKRPPEPVKTV</sequence>
<keyword evidence="7 9" id="KW-0472">Membrane</keyword>
<dbReference type="InterPro" id="IPR000620">
    <property type="entry name" value="EamA_dom"/>
</dbReference>
<keyword evidence="6 9" id="KW-1133">Transmembrane helix</keyword>
<keyword evidence="3" id="KW-0813">Transport</keyword>
<comment type="similarity">
    <text evidence="2">Belongs to the EamA transporter family.</text>
</comment>
<organism evidence="11 12">
    <name type="scientific">Rhodobium orientis</name>
    <dbReference type="NCBI Taxonomy" id="34017"/>
    <lineage>
        <taxon>Bacteria</taxon>
        <taxon>Pseudomonadati</taxon>
        <taxon>Pseudomonadota</taxon>
        <taxon>Alphaproteobacteria</taxon>
        <taxon>Hyphomicrobiales</taxon>
        <taxon>Rhodobiaceae</taxon>
        <taxon>Rhodobium</taxon>
    </lineage>
</organism>
<name>A0A327JSS9_9HYPH</name>
<dbReference type="Pfam" id="PF00892">
    <property type="entry name" value="EamA"/>
    <property type="match status" value="1"/>
</dbReference>
<proteinExistence type="inferred from homology"/>
<feature type="transmembrane region" description="Helical" evidence="9">
    <location>
        <begin position="285"/>
        <end position="305"/>
    </location>
</feature>
<evidence type="ECO:0000256" key="8">
    <source>
        <dbReference type="SAM" id="MobiDB-lite"/>
    </source>
</evidence>
<dbReference type="AlphaFoldDB" id="A0A327JSS9"/>
<evidence type="ECO:0000259" key="10">
    <source>
        <dbReference type="Pfam" id="PF00892"/>
    </source>
</evidence>
<feature type="transmembrane region" description="Helical" evidence="9">
    <location>
        <begin position="50"/>
        <end position="69"/>
    </location>
</feature>
<evidence type="ECO:0000256" key="1">
    <source>
        <dbReference type="ARBA" id="ARBA00004651"/>
    </source>
</evidence>
<feature type="transmembrane region" description="Helical" evidence="9">
    <location>
        <begin position="221"/>
        <end position="239"/>
    </location>
</feature>
<evidence type="ECO:0000256" key="7">
    <source>
        <dbReference type="ARBA" id="ARBA00023136"/>
    </source>
</evidence>
<feature type="domain" description="EamA" evidence="10">
    <location>
        <begin position="51"/>
        <end position="184"/>
    </location>
</feature>
<comment type="caution">
    <text evidence="11">The sequence shown here is derived from an EMBL/GenBank/DDBJ whole genome shotgun (WGS) entry which is preliminary data.</text>
</comment>
<evidence type="ECO:0000256" key="4">
    <source>
        <dbReference type="ARBA" id="ARBA00022475"/>
    </source>
</evidence>
<dbReference type="PANTHER" id="PTHR32322:SF2">
    <property type="entry name" value="EAMA DOMAIN-CONTAINING PROTEIN"/>
    <property type="match status" value="1"/>
</dbReference>
<feature type="region of interest" description="Disordered" evidence="8">
    <location>
        <begin position="1"/>
        <end position="43"/>
    </location>
</feature>
<dbReference type="SUPFAM" id="SSF103481">
    <property type="entry name" value="Multidrug resistance efflux transporter EmrE"/>
    <property type="match status" value="2"/>
</dbReference>